<sequence length="324" mass="36173">MKVNVYVAAEGDASARRICWYTGTSDAQVERAIRIQLKLPRGTEFLLRDADGDVVPASSALPNGQHYTIVVHEDAEMQDIASTSTAINASITKPITSTSNDESSMMTQEQATSTPSPKRRRLESEEVVDNVATAPAVDPMPTVATPTRSEAVESRPIGTIIAQFVDTFTRPIANDDNVSFIPNTGRFGLYELYCQLVQDKKCHPKREDVFYKMTSMHGKVDRQRVNRYYQCTEENGDGKQFVQCKPQGKGVLIRRYRKVGTVEELEDVVRTAPFISWLGLDAKEVVPKYERFVNGFVPIAKGEYRAQSTWVQPSTDAIQQALRA</sequence>
<reference evidence="3" key="1">
    <citation type="submission" date="2017-03" db="EMBL/GenBank/DDBJ databases">
        <title>Phytopthora megakarya and P. palmivora, two closely related causual agents of cacao black pod achieved similar genome size and gene model numbers by different mechanisms.</title>
        <authorList>
            <person name="Ali S."/>
            <person name="Shao J."/>
            <person name="Larry D.J."/>
            <person name="Kronmiller B."/>
            <person name="Shen D."/>
            <person name="Strem M.D."/>
            <person name="Melnick R.L."/>
            <person name="Guiltinan M.J."/>
            <person name="Tyler B.M."/>
            <person name="Meinhardt L.W."/>
            <person name="Bailey B.A."/>
        </authorList>
    </citation>
    <scope>NUCLEOTIDE SEQUENCE [LARGE SCALE GENOMIC DNA]</scope>
    <source>
        <strain evidence="3">zdho120</strain>
    </source>
</reference>
<dbReference type="AlphaFoldDB" id="A0A225WWV8"/>
<proteinExistence type="predicted"/>
<dbReference type="Proteomes" id="UP000198211">
    <property type="component" value="Unassembled WGS sequence"/>
</dbReference>
<feature type="region of interest" description="Disordered" evidence="1">
    <location>
        <begin position="91"/>
        <end position="125"/>
    </location>
</feature>
<evidence type="ECO:0000313" key="3">
    <source>
        <dbReference type="Proteomes" id="UP000198211"/>
    </source>
</evidence>
<protein>
    <submittedName>
        <fullName evidence="2">Uncharacterized protein</fullName>
    </submittedName>
</protein>
<evidence type="ECO:0000256" key="1">
    <source>
        <dbReference type="SAM" id="MobiDB-lite"/>
    </source>
</evidence>
<accession>A0A225WWV8</accession>
<dbReference type="OrthoDB" id="74258at2759"/>
<evidence type="ECO:0000313" key="2">
    <source>
        <dbReference type="EMBL" id="OWZ22146.1"/>
    </source>
</evidence>
<dbReference type="EMBL" id="NBNE01000159">
    <property type="protein sequence ID" value="OWZ22146.1"/>
    <property type="molecule type" value="Genomic_DNA"/>
</dbReference>
<name>A0A225WWV8_9STRA</name>
<gene>
    <name evidence="2" type="ORF">PHMEG_0003201</name>
</gene>
<comment type="caution">
    <text evidence="2">The sequence shown here is derived from an EMBL/GenBank/DDBJ whole genome shotgun (WGS) entry which is preliminary data.</text>
</comment>
<organism evidence="2 3">
    <name type="scientific">Phytophthora megakarya</name>
    <dbReference type="NCBI Taxonomy" id="4795"/>
    <lineage>
        <taxon>Eukaryota</taxon>
        <taxon>Sar</taxon>
        <taxon>Stramenopiles</taxon>
        <taxon>Oomycota</taxon>
        <taxon>Peronosporomycetes</taxon>
        <taxon>Peronosporales</taxon>
        <taxon>Peronosporaceae</taxon>
        <taxon>Phytophthora</taxon>
    </lineage>
</organism>
<feature type="compositionally biased region" description="Polar residues" evidence="1">
    <location>
        <begin position="91"/>
        <end position="116"/>
    </location>
</feature>
<keyword evidence="3" id="KW-1185">Reference proteome</keyword>